<gene>
    <name evidence="1" type="ORF">B7P43_G12110</name>
</gene>
<organism evidence="1 2">
    <name type="scientific">Cryptotermes secundus</name>
    <dbReference type="NCBI Taxonomy" id="105785"/>
    <lineage>
        <taxon>Eukaryota</taxon>
        <taxon>Metazoa</taxon>
        <taxon>Ecdysozoa</taxon>
        <taxon>Arthropoda</taxon>
        <taxon>Hexapoda</taxon>
        <taxon>Insecta</taxon>
        <taxon>Pterygota</taxon>
        <taxon>Neoptera</taxon>
        <taxon>Polyneoptera</taxon>
        <taxon>Dictyoptera</taxon>
        <taxon>Blattodea</taxon>
        <taxon>Blattoidea</taxon>
        <taxon>Termitoidae</taxon>
        <taxon>Kalotermitidae</taxon>
        <taxon>Cryptotermitinae</taxon>
        <taxon>Cryptotermes</taxon>
    </lineage>
</organism>
<evidence type="ECO:0000313" key="2">
    <source>
        <dbReference type="Proteomes" id="UP000235965"/>
    </source>
</evidence>
<proteinExistence type="predicted"/>
<feature type="non-terminal residue" evidence="1">
    <location>
        <position position="1"/>
    </location>
</feature>
<dbReference type="STRING" id="105785.A0A2J7Q5T8"/>
<reference evidence="1 2" key="1">
    <citation type="submission" date="2017-12" db="EMBL/GenBank/DDBJ databases">
        <title>Hemimetabolous genomes reveal molecular basis of termite eusociality.</title>
        <authorList>
            <person name="Harrison M.C."/>
            <person name="Jongepier E."/>
            <person name="Robertson H.M."/>
            <person name="Arning N."/>
            <person name="Bitard-Feildel T."/>
            <person name="Chao H."/>
            <person name="Childers C.P."/>
            <person name="Dinh H."/>
            <person name="Doddapaneni H."/>
            <person name="Dugan S."/>
            <person name="Gowin J."/>
            <person name="Greiner C."/>
            <person name="Han Y."/>
            <person name="Hu H."/>
            <person name="Hughes D.S.T."/>
            <person name="Huylmans A.-K."/>
            <person name="Kemena C."/>
            <person name="Kremer L.P.M."/>
            <person name="Lee S.L."/>
            <person name="Lopez-Ezquerra A."/>
            <person name="Mallet L."/>
            <person name="Monroy-Kuhn J.M."/>
            <person name="Moser A."/>
            <person name="Murali S.C."/>
            <person name="Muzny D.M."/>
            <person name="Otani S."/>
            <person name="Piulachs M.-D."/>
            <person name="Poelchau M."/>
            <person name="Qu J."/>
            <person name="Schaub F."/>
            <person name="Wada-Katsumata A."/>
            <person name="Worley K.C."/>
            <person name="Xie Q."/>
            <person name="Ylla G."/>
            <person name="Poulsen M."/>
            <person name="Gibbs R.A."/>
            <person name="Schal C."/>
            <person name="Richards S."/>
            <person name="Belles X."/>
            <person name="Korb J."/>
            <person name="Bornberg-Bauer E."/>
        </authorList>
    </citation>
    <scope>NUCLEOTIDE SEQUENCE [LARGE SCALE GENOMIC DNA]</scope>
    <source>
        <tissue evidence="1">Whole body</tissue>
    </source>
</reference>
<dbReference type="SUPFAM" id="SSF52266">
    <property type="entry name" value="SGNH hydrolase"/>
    <property type="match status" value="1"/>
</dbReference>
<dbReference type="InParanoid" id="A0A2J7Q5T8"/>
<protein>
    <recommendedName>
        <fullName evidence="3">SGNH hydrolase-type esterase domain-containing protein</fullName>
    </recommendedName>
</protein>
<sequence length="239" mass="26921">KLVMIGDSFLTGAAENVKSYLSDKYEVLSIVKPGAGLSVLTQSITEEVSALTSMEVLVLGGGSIDLDQCKVKTAYKLITDFAILNNHINIILLNVPKRYDLQNYSHMNDEIRKYNSKLSKIAKAFTHIKFIEVDTKRNNFRKHGLHFNKFCKAHLAKQIASTVQLLLGKKSSSPLVLDWLSDITVYNDKVAADISFETDAIQNKNTNTLVACNNNRSNRTSKRVKKIPRTRTNDFLWQI</sequence>
<evidence type="ECO:0000313" key="1">
    <source>
        <dbReference type="EMBL" id="PNF23935.1"/>
    </source>
</evidence>
<accession>A0A2J7Q5T8</accession>
<dbReference type="EMBL" id="NEVH01017545">
    <property type="protein sequence ID" value="PNF23935.1"/>
    <property type="molecule type" value="Genomic_DNA"/>
</dbReference>
<dbReference type="AlphaFoldDB" id="A0A2J7Q5T8"/>
<keyword evidence="2" id="KW-1185">Reference proteome</keyword>
<dbReference type="Gene3D" id="3.40.50.1110">
    <property type="entry name" value="SGNH hydrolase"/>
    <property type="match status" value="1"/>
</dbReference>
<dbReference type="InterPro" id="IPR036514">
    <property type="entry name" value="SGNH_hydro_sf"/>
</dbReference>
<comment type="caution">
    <text evidence="1">The sequence shown here is derived from an EMBL/GenBank/DDBJ whole genome shotgun (WGS) entry which is preliminary data.</text>
</comment>
<name>A0A2J7Q5T8_9NEOP</name>
<dbReference type="Proteomes" id="UP000235965">
    <property type="component" value="Unassembled WGS sequence"/>
</dbReference>
<evidence type="ECO:0008006" key="3">
    <source>
        <dbReference type="Google" id="ProtNLM"/>
    </source>
</evidence>
<dbReference type="OrthoDB" id="6624170at2759"/>